<evidence type="ECO:0000256" key="4">
    <source>
        <dbReference type="ARBA" id="ARBA00022989"/>
    </source>
</evidence>
<name>A0A8T2J9I3_9PIPI</name>
<keyword evidence="4" id="KW-1133">Transmembrane helix</keyword>
<evidence type="ECO:0000256" key="1">
    <source>
        <dbReference type="ARBA" id="ARBA00004572"/>
    </source>
</evidence>
<comment type="caution">
    <text evidence="8">The sequence shown here is derived from an EMBL/GenBank/DDBJ whole genome shotgun (WGS) entry which is preliminary data.</text>
</comment>
<keyword evidence="5" id="KW-0496">Mitochondrion</keyword>
<dbReference type="InterPro" id="IPR006911">
    <property type="entry name" value="ARM-rpt_dom"/>
</dbReference>
<dbReference type="Pfam" id="PF04826">
    <property type="entry name" value="Arm_2"/>
    <property type="match status" value="1"/>
</dbReference>
<evidence type="ECO:0000256" key="6">
    <source>
        <dbReference type="ARBA" id="ARBA00023136"/>
    </source>
</evidence>
<sequence length="268" mass="29329">MGLMRGNSPAMRSLLGLTVSIGLGYCVYRVVRAHQRKKQHQGCVGTGSIRGPSASEKVSVSASDLEPHHLEKLIDILATSSDISLQEQVLVTLCNSAAFSRNQDIIRNLGGIAVIGNILSGCSQQAKVHALNALNNLSMNLQNQEIIKIYSLKVLVNLSANPDMTTILLTSKAPQSLTSIFNSCINRDILVRALTFVANLSKQLKSDSGCNGLFDYDKNSIYNLLFEDASSLQDNLAALFQYPNVEVKEQVSRILINWPGLRPLNYRI</sequence>
<evidence type="ECO:0000259" key="7">
    <source>
        <dbReference type="Pfam" id="PF04826"/>
    </source>
</evidence>
<dbReference type="OrthoDB" id="10017790at2759"/>
<keyword evidence="6" id="KW-0472">Membrane</keyword>
<dbReference type="PANTHER" id="PTHR15712">
    <property type="entry name" value="ARMADILLO REPEAT CONTAINING PROTEIN"/>
    <property type="match status" value="1"/>
</dbReference>
<accession>A0A8T2J9I3</accession>
<organism evidence="8 9">
    <name type="scientific">Hymenochirus boettgeri</name>
    <name type="common">Congo dwarf clawed frog</name>
    <dbReference type="NCBI Taxonomy" id="247094"/>
    <lineage>
        <taxon>Eukaryota</taxon>
        <taxon>Metazoa</taxon>
        <taxon>Chordata</taxon>
        <taxon>Craniata</taxon>
        <taxon>Vertebrata</taxon>
        <taxon>Euteleostomi</taxon>
        <taxon>Amphibia</taxon>
        <taxon>Batrachia</taxon>
        <taxon>Anura</taxon>
        <taxon>Pipoidea</taxon>
        <taxon>Pipidae</taxon>
        <taxon>Pipinae</taxon>
        <taxon>Hymenochirus</taxon>
    </lineage>
</organism>
<gene>
    <name evidence="8" type="ORF">GDO86_005938</name>
</gene>
<keyword evidence="2" id="KW-0812">Transmembrane</keyword>
<proteinExistence type="predicted"/>
<keyword evidence="9" id="KW-1185">Reference proteome</keyword>
<evidence type="ECO:0000256" key="5">
    <source>
        <dbReference type="ARBA" id="ARBA00023128"/>
    </source>
</evidence>
<dbReference type="AlphaFoldDB" id="A0A8T2J9I3"/>
<comment type="subcellular location">
    <subcellularLocation>
        <location evidence="1">Mitochondrion outer membrane</location>
        <topology evidence="1">Single-pass membrane protein</topology>
    </subcellularLocation>
</comment>
<feature type="domain" description="Armadillo repeat-containing" evidence="7">
    <location>
        <begin position="65"/>
        <end position="150"/>
    </location>
</feature>
<dbReference type="InterPro" id="IPR011989">
    <property type="entry name" value="ARM-like"/>
</dbReference>
<evidence type="ECO:0000256" key="3">
    <source>
        <dbReference type="ARBA" id="ARBA00022787"/>
    </source>
</evidence>
<evidence type="ECO:0000313" key="9">
    <source>
        <dbReference type="Proteomes" id="UP000812440"/>
    </source>
</evidence>
<protein>
    <recommendedName>
        <fullName evidence="7">Armadillo repeat-containing domain-containing protein</fullName>
    </recommendedName>
</protein>
<dbReference type="EMBL" id="JAACNH010000006">
    <property type="protein sequence ID" value="KAG8439960.1"/>
    <property type="molecule type" value="Genomic_DNA"/>
</dbReference>
<dbReference type="InterPro" id="IPR051303">
    <property type="entry name" value="Armcx_regulator"/>
</dbReference>
<dbReference type="Proteomes" id="UP000812440">
    <property type="component" value="Chromosome 3"/>
</dbReference>
<dbReference type="SUPFAM" id="SSF48371">
    <property type="entry name" value="ARM repeat"/>
    <property type="match status" value="1"/>
</dbReference>
<evidence type="ECO:0000256" key="2">
    <source>
        <dbReference type="ARBA" id="ARBA00022692"/>
    </source>
</evidence>
<keyword evidence="3" id="KW-1000">Mitochondrion outer membrane</keyword>
<dbReference type="PANTHER" id="PTHR15712:SF23">
    <property type="entry name" value="ARMADILLO REPEAT CONTAINING 10"/>
    <property type="match status" value="1"/>
</dbReference>
<evidence type="ECO:0000313" key="8">
    <source>
        <dbReference type="EMBL" id="KAG8439960.1"/>
    </source>
</evidence>
<dbReference type="Gene3D" id="1.25.10.10">
    <property type="entry name" value="Leucine-rich Repeat Variant"/>
    <property type="match status" value="1"/>
</dbReference>
<dbReference type="GO" id="GO:0005741">
    <property type="term" value="C:mitochondrial outer membrane"/>
    <property type="evidence" value="ECO:0007669"/>
    <property type="project" value="UniProtKB-SubCell"/>
</dbReference>
<dbReference type="InterPro" id="IPR016024">
    <property type="entry name" value="ARM-type_fold"/>
</dbReference>
<reference evidence="8" key="1">
    <citation type="thesis" date="2020" institute="ProQuest LLC" country="789 East Eisenhower Parkway, Ann Arbor, MI, USA">
        <title>Comparative Genomics and Chromosome Evolution.</title>
        <authorList>
            <person name="Mudd A.B."/>
        </authorList>
    </citation>
    <scope>NUCLEOTIDE SEQUENCE</scope>
    <source>
        <strain evidence="8">Female2</strain>
        <tissue evidence="8">Blood</tissue>
    </source>
</reference>